<dbReference type="AlphaFoldDB" id="A0A448X2B0"/>
<sequence>MHFFIFGGSVVYVFGEQVAHQINDITVTYLREPVIATLREVDARVNAVLFAAADGEIASRISQMPIILVPLHFDRDAQLVAAPSVLRSVVLRPFITSDFMTGTPAIPGVHIPEEVRIALFMIYLF</sequence>
<dbReference type="Gene3D" id="3.30.300.10">
    <property type="match status" value="1"/>
</dbReference>
<dbReference type="Proteomes" id="UP000784294">
    <property type="component" value="Unassembled WGS sequence"/>
</dbReference>
<name>A0A448X2B0_9PLAT</name>
<reference evidence="1" key="1">
    <citation type="submission" date="2018-11" db="EMBL/GenBank/DDBJ databases">
        <authorList>
            <consortium name="Pathogen Informatics"/>
        </authorList>
    </citation>
    <scope>NUCLEOTIDE SEQUENCE</scope>
</reference>
<dbReference type="EMBL" id="CAAALY010077646">
    <property type="protein sequence ID" value="VEL26030.1"/>
    <property type="molecule type" value="Genomic_DNA"/>
</dbReference>
<comment type="caution">
    <text evidence="1">The sequence shown here is derived from an EMBL/GenBank/DDBJ whole genome shotgun (WGS) entry which is preliminary data.</text>
</comment>
<dbReference type="OrthoDB" id="1724632at2759"/>
<evidence type="ECO:0000313" key="1">
    <source>
        <dbReference type="EMBL" id="VEL26030.1"/>
    </source>
</evidence>
<organism evidence="1 2">
    <name type="scientific">Protopolystoma xenopodis</name>
    <dbReference type="NCBI Taxonomy" id="117903"/>
    <lineage>
        <taxon>Eukaryota</taxon>
        <taxon>Metazoa</taxon>
        <taxon>Spiralia</taxon>
        <taxon>Lophotrochozoa</taxon>
        <taxon>Platyhelminthes</taxon>
        <taxon>Monogenea</taxon>
        <taxon>Polyopisthocotylea</taxon>
        <taxon>Polystomatidea</taxon>
        <taxon>Polystomatidae</taxon>
        <taxon>Protopolystoma</taxon>
    </lineage>
</organism>
<keyword evidence="2" id="KW-1185">Reference proteome</keyword>
<accession>A0A448X2B0</accession>
<protein>
    <submittedName>
        <fullName evidence="1">Uncharacterized protein</fullName>
    </submittedName>
</protein>
<gene>
    <name evidence="1" type="ORF">PXEA_LOCUS19470</name>
</gene>
<evidence type="ECO:0000313" key="2">
    <source>
        <dbReference type="Proteomes" id="UP000784294"/>
    </source>
</evidence>
<proteinExistence type="predicted"/>